<evidence type="ECO:0000256" key="1">
    <source>
        <dbReference type="ARBA" id="ARBA00004167"/>
    </source>
</evidence>
<evidence type="ECO:0000313" key="8">
    <source>
        <dbReference type="Proteomes" id="UP001172101"/>
    </source>
</evidence>
<comment type="subcellular location">
    <subcellularLocation>
        <location evidence="1">Membrane</location>
        <topology evidence="1">Single-pass membrane protein</topology>
    </subcellularLocation>
</comment>
<evidence type="ECO:0000313" key="7">
    <source>
        <dbReference type="EMBL" id="KAK0706985.1"/>
    </source>
</evidence>
<keyword evidence="8" id="KW-1185">Reference proteome</keyword>
<sequence length="656" mass="68726">MIMPDIENPPKHVSSCGCNVDGAAPGKRMAARETKQCLQACKQVFLESISADWTESSGWDKGCQALTGHSPDSRLWDLYKCDSKFCGVAIIPIEGLQQDPNVDLIINTCQNIGFSSVLDPGPPPTEYTCDEGPCSRTRMWSGPDNPTATAGGSYQASVVKSSYPTITQSWFTSTVSVPQDSTTAVTRSSSDQSSATPAALGAGKVGQPSQSTASRSSLSGSSKAAIAVCSVLGLVILSLLALLYLRRRRKSKAAFPERGLRSRLRLGRNGPRSGSPRPLLISPAHSTAGSIPSPLTPPLRLRDRRFLPSILRSRDNRSPSPPLTPLTPAYSSTHNSALFPTSPLYSPTVNKLVPRQEAGRRASFPRAYNGGLPPIPPQNASGAPSGPVHGYHASRGSMGSSSFGANSLTGGHPSSLRNEVQAVNYNSISGAPPPPPPPPISSPTRPPRPHDFPLEIPDLVSPNPSSPAMTLASPLPPLGPPPSRALPSPPPPPPPSPLSSVASPVSGRSSPGPLLRSLTRSGVSHYESTASTTAVTPRDLEDVAEEDYHGNYPRQSWDSWSETGPGMDGGGESRIALLLASPSSPAPSSPARQSRNSTGGGGNSNSGGNNNDGINAAGMGTIVGRERGERNGQDNDEIRAARAAAARQDYRFWGAI</sequence>
<feature type="compositionally biased region" description="Basic and acidic residues" evidence="5">
    <location>
        <begin position="624"/>
        <end position="636"/>
    </location>
</feature>
<feature type="region of interest" description="Disordered" evidence="5">
    <location>
        <begin position="364"/>
        <end position="397"/>
    </location>
</feature>
<feature type="region of interest" description="Disordered" evidence="5">
    <location>
        <begin position="264"/>
        <end position="334"/>
    </location>
</feature>
<name>A0AA40DKX0_9PEZI</name>
<dbReference type="GO" id="GO:0016020">
    <property type="term" value="C:membrane"/>
    <property type="evidence" value="ECO:0007669"/>
    <property type="project" value="UniProtKB-SubCell"/>
</dbReference>
<comment type="caution">
    <text evidence="7">The sequence shown here is derived from an EMBL/GenBank/DDBJ whole genome shotgun (WGS) entry which is preliminary data.</text>
</comment>
<feature type="compositionally biased region" description="Basic and acidic residues" evidence="5">
    <location>
        <begin position="300"/>
        <end position="317"/>
    </location>
</feature>
<feature type="compositionally biased region" description="Basic and acidic residues" evidence="5">
    <location>
        <begin position="538"/>
        <end position="549"/>
    </location>
</feature>
<dbReference type="InterPro" id="IPR051694">
    <property type="entry name" value="Immunoregulatory_rcpt-like"/>
</dbReference>
<feature type="compositionally biased region" description="Pro residues" evidence="5">
    <location>
        <begin position="431"/>
        <end position="446"/>
    </location>
</feature>
<feature type="compositionally biased region" description="Low complexity" evidence="5">
    <location>
        <begin position="267"/>
        <end position="279"/>
    </location>
</feature>
<dbReference type="GO" id="GO:0071944">
    <property type="term" value="C:cell periphery"/>
    <property type="evidence" value="ECO:0007669"/>
    <property type="project" value="UniProtKB-ARBA"/>
</dbReference>
<feature type="compositionally biased region" description="Low complexity" evidence="5">
    <location>
        <begin position="606"/>
        <end position="615"/>
    </location>
</feature>
<keyword evidence="3 6" id="KW-1133">Transmembrane helix</keyword>
<feature type="compositionally biased region" description="Polar residues" evidence="5">
    <location>
        <begin position="518"/>
        <end position="535"/>
    </location>
</feature>
<reference evidence="7" key="1">
    <citation type="submission" date="2023-06" db="EMBL/GenBank/DDBJ databases">
        <title>Genome-scale phylogeny and comparative genomics of the fungal order Sordariales.</title>
        <authorList>
            <consortium name="Lawrence Berkeley National Laboratory"/>
            <person name="Hensen N."/>
            <person name="Bonometti L."/>
            <person name="Westerberg I."/>
            <person name="Brannstrom I.O."/>
            <person name="Guillou S."/>
            <person name="Cros-Aarteil S."/>
            <person name="Calhoun S."/>
            <person name="Haridas S."/>
            <person name="Kuo A."/>
            <person name="Mondo S."/>
            <person name="Pangilinan J."/>
            <person name="Riley R."/>
            <person name="LaButti K."/>
            <person name="Andreopoulos B."/>
            <person name="Lipzen A."/>
            <person name="Chen C."/>
            <person name="Yanf M."/>
            <person name="Daum C."/>
            <person name="Ng V."/>
            <person name="Clum A."/>
            <person name="Steindorff A."/>
            <person name="Ohm R."/>
            <person name="Martin F."/>
            <person name="Silar P."/>
            <person name="Natvig D."/>
            <person name="Lalanne C."/>
            <person name="Gautier V."/>
            <person name="Ament-velasquez S.L."/>
            <person name="Kruys A."/>
            <person name="Hutchinson M.I."/>
            <person name="Powell A.J."/>
            <person name="Barry K."/>
            <person name="Miller A.N."/>
            <person name="Grigoriev I.V."/>
            <person name="Debuchy R."/>
            <person name="Gladieux P."/>
            <person name="Thoren M.H."/>
            <person name="Johannesson H."/>
        </authorList>
    </citation>
    <scope>NUCLEOTIDE SEQUENCE</scope>
    <source>
        <strain evidence="7">SMH2392-1A</strain>
    </source>
</reference>
<evidence type="ECO:0000256" key="4">
    <source>
        <dbReference type="ARBA" id="ARBA00023136"/>
    </source>
</evidence>
<dbReference type="RefSeq" id="XP_060292079.1">
    <property type="nucleotide sequence ID" value="XM_060435277.1"/>
</dbReference>
<dbReference type="Proteomes" id="UP001172101">
    <property type="component" value="Unassembled WGS sequence"/>
</dbReference>
<keyword evidence="2 6" id="KW-0812">Transmembrane</keyword>
<organism evidence="7 8">
    <name type="scientific">Lasiosphaeria miniovina</name>
    <dbReference type="NCBI Taxonomy" id="1954250"/>
    <lineage>
        <taxon>Eukaryota</taxon>
        <taxon>Fungi</taxon>
        <taxon>Dikarya</taxon>
        <taxon>Ascomycota</taxon>
        <taxon>Pezizomycotina</taxon>
        <taxon>Sordariomycetes</taxon>
        <taxon>Sordariomycetidae</taxon>
        <taxon>Sordariales</taxon>
        <taxon>Lasiosphaeriaceae</taxon>
        <taxon>Lasiosphaeria</taxon>
    </lineage>
</organism>
<protein>
    <submittedName>
        <fullName evidence="7">Uncharacterized protein</fullName>
    </submittedName>
</protein>
<dbReference type="EMBL" id="JAUIRO010000007">
    <property type="protein sequence ID" value="KAK0706985.1"/>
    <property type="molecule type" value="Genomic_DNA"/>
</dbReference>
<dbReference type="AlphaFoldDB" id="A0AA40DKX0"/>
<accession>A0AA40DKX0</accession>
<evidence type="ECO:0000256" key="2">
    <source>
        <dbReference type="ARBA" id="ARBA00022692"/>
    </source>
</evidence>
<feature type="region of interest" description="Disordered" evidence="5">
    <location>
        <begin position="425"/>
        <end position="636"/>
    </location>
</feature>
<dbReference type="PANTHER" id="PTHR15549">
    <property type="entry name" value="PAIRED IMMUNOGLOBULIN-LIKE TYPE 2 RECEPTOR"/>
    <property type="match status" value="1"/>
</dbReference>
<proteinExistence type="predicted"/>
<keyword evidence="4 6" id="KW-0472">Membrane</keyword>
<gene>
    <name evidence="7" type="ORF">B0T26DRAFT_481833</name>
</gene>
<evidence type="ECO:0000256" key="3">
    <source>
        <dbReference type="ARBA" id="ARBA00022989"/>
    </source>
</evidence>
<feature type="compositionally biased region" description="Polar residues" evidence="5">
    <location>
        <begin position="553"/>
        <end position="562"/>
    </location>
</feature>
<feature type="compositionally biased region" description="Low complexity" evidence="5">
    <location>
        <begin position="498"/>
        <end position="515"/>
    </location>
</feature>
<feature type="compositionally biased region" description="Pro residues" evidence="5">
    <location>
        <begin position="474"/>
        <end position="497"/>
    </location>
</feature>
<feature type="region of interest" description="Disordered" evidence="5">
    <location>
        <begin position="182"/>
        <end position="217"/>
    </location>
</feature>
<feature type="transmembrane region" description="Helical" evidence="6">
    <location>
        <begin position="224"/>
        <end position="245"/>
    </location>
</feature>
<feature type="compositionally biased region" description="Polar residues" evidence="5">
    <location>
        <begin position="182"/>
        <end position="196"/>
    </location>
</feature>
<evidence type="ECO:0000256" key="5">
    <source>
        <dbReference type="SAM" id="MobiDB-lite"/>
    </source>
</evidence>
<evidence type="ECO:0000256" key="6">
    <source>
        <dbReference type="SAM" id="Phobius"/>
    </source>
</evidence>
<dbReference type="GeneID" id="85318547"/>